<dbReference type="KEGG" id="ncr:NCU16720"/>
<dbReference type="PANTHER" id="PTHR33112">
    <property type="entry name" value="DOMAIN PROTEIN, PUTATIVE-RELATED"/>
    <property type="match status" value="1"/>
</dbReference>
<name>V5IMY4_NEUCR</name>
<dbReference type="Pfam" id="PF06985">
    <property type="entry name" value="HET"/>
    <property type="match status" value="1"/>
</dbReference>
<gene>
    <name evidence="2" type="ORF">NCU16720</name>
</gene>
<dbReference type="GeneID" id="23569618"/>
<dbReference type="InParanoid" id="V5IMY4"/>
<protein>
    <recommendedName>
        <fullName evidence="1">Heterokaryon incompatibility domain-containing protein</fullName>
    </recommendedName>
</protein>
<evidence type="ECO:0000259" key="1">
    <source>
        <dbReference type="Pfam" id="PF06985"/>
    </source>
</evidence>
<evidence type="ECO:0000313" key="3">
    <source>
        <dbReference type="Proteomes" id="UP000001805"/>
    </source>
</evidence>
<dbReference type="Proteomes" id="UP000001805">
    <property type="component" value="Chromosome 4, Linkage Group IV"/>
</dbReference>
<dbReference type="OrthoDB" id="5347061at2759"/>
<dbReference type="STRING" id="367110.V5IMY4"/>
<dbReference type="EMBL" id="CM002239">
    <property type="protein sequence ID" value="ESA42750.1"/>
    <property type="molecule type" value="Genomic_DNA"/>
</dbReference>
<dbReference type="AlphaFoldDB" id="V5IMY4"/>
<sequence>MIHLKSIALHPSRASRSAQKATTCTPDAHGDHNASRLHTLICSDCTNLVIQINTRPKSSIKGITRWRTGYYEFTWKTVQQLLDGDAYQKCDLCKALVAVVTLDRLNECLRTIQETEEPILVQPLHTDDIWANICDLPKIIYWATFILPQNFEQIRFPIWRELDSERIPLNSPTLGNDNTDPQSPSRQVLAETESLLQSPEGVSWAKAILDPSRPTLVAQIRTWLWGCVSDHPKCRTALSGEIFGLDSQSPSLDASKLPFRVIDVGPPGSLLVKLVETTTKTPRAPYAALSHCWGPPDKQPLKTKLDTVQDHIHSGIPFDRLPPTFADAVWVTRELGIRYLWIDSLCIIQDSASDWETESQKMGFIYEGATLVLGAAHARDSSEGLFKGLQRPDPKKVVKVYTDMAPYATCFYTVPEWPYVMELEPWNNSRLSTRAWVMQEFTLSRRFVWSEKNSLHWVCREEMEGEPHLDTYYFDMIRSFGTLTRIWHFLVDDYCRKQLTYETDRLAALHGIATAFRSYRKDQEYHFGIWLEGHDTLLTLFWSVENLFADSPATGLTGIPSWSWASVAGSKRFGYRFTGKTKPLYCYDDRGITAKNNGTELHFCAPIGVVQLCVNWDYFQEVRKFASKKGVESTTRYRRMSIYVETPSSKRTGSAETDASNAVRFGRLTLDYTIDVPSCPPPSDFTRHVIPLIKFADEEDRRAEYMLVVEPANKADGSKAYRRVGIGFIRRETAFITTDRAWSCWDKLLAEMKTEDIVLV</sequence>
<accession>V5IMY4</accession>
<dbReference type="PANTHER" id="PTHR33112:SF10">
    <property type="entry name" value="TOL"/>
    <property type="match status" value="1"/>
</dbReference>
<feature type="domain" description="Heterokaryon incompatibility" evidence="1">
    <location>
        <begin position="286"/>
        <end position="440"/>
    </location>
</feature>
<proteinExistence type="predicted"/>
<keyword evidence="3" id="KW-1185">Reference proteome</keyword>
<evidence type="ECO:0000313" key="2">
    <source>
        <dbReference type="EMBL" id="ESA42750.1"/>
    </source>
</evidence>
<dbReference type="InterPro" id="IPR010730">
    <property type="entry name" value="HET"/>
</dbReference>
<dbReference type="VEuPathDB" id="FungiDB:NCU16720"/>
<organism evidence="2 3">
    <name type="scientific">Neurospora crassa (strain ATCC 24698 / 74-OR23-1A / CBS 708.71 / DSM 1257 / FGSC 987)</name>
    <dbReference type="NCBI Taxonomy" id="367110"/>
    <lineage>
        <taxon>Eukaryota</taxon>
        <taxon>Fungi</taxon>
        <taxon>Dikarya</taxon>
        <taxon>Ascomycota</taxon>
        <taxon>Pezizomycotina</taxon>
        <taxon>Sordariomycetes</taxon>
        <taxon>Sordariomycetidae</taxon>
        <taxon>Sordariales</taxon>
        <taxon>Sordariaceae</taxon>
        <taxon>Neurospora</taxon>
    </lineage>
</organism>
<reference evidence="2 3" key="1">
    <citation type="journal article" date="2003" name="Nature">
        <title>The genome sequence of the filamentous fungus Neurospora crassa.</title>
        <authorList>
            <person name="Galagan J.E."/>
            <person name="Calvo S.E."/>
            <person name="Borkovich K.A."/>
            <person name="Selker E.U."/>
            <person name="Read N.D."/>
            <person name="Jaffe D."/>
            <person name="FitzHugh W."/>
            <person name="Ma L.J."/>
            <person name="Smirnov S."/>
            <person name="Purcell S."/>
            <person name="Rehman B."/>
            <person name="Elkins T."/>
            <person name="Engels R."/>
            <person name="Wang S."/>
            <person name="Nielsen C.B."/>
            <person name="Butler J."/>
            <person name="Endrizzi M."/>
            <person name="Qui D."/>
            <person name="Ianakiev P."/>
            <person name="Bell-Pedersen D."/>
            <person name="Nelson M.A."/>
            <person name="Werner-Washburne M."/>
            <person name="Selitrennikoff C.P."/>
            <person name="Kinsey J.A."/>
            <person name="Braun E.L."/>
            <person name="Zelter A."/>
            <person name="Schulte U."/>
            <person name="Kothe G.O."/>
            <person name="Jedd G."/>
            <person name="Mewes W."/>
            <person name="Staben C."/>
            <person name="Marcotte E."/>
            <person name="Greenberg D."/>
            <person name="Roy A."/>
            <person name="Foley K."/>
            <person name="Naylor J."/>
            <person name="Stange-Thomann N."/>
            <person name="Barrett R."/>
            <person name="Gnerre S."/>
            <person name="Kamal M."/>
            <person name="Kamvysselis M."/>
            <person name="Mauceli E."/>
            <person name="Bielke C."/>
            <person name="Rudd S."/>
            <person name="Frishman D."/>
            <person name="Krystofova S."/>
            <person name="Rasmussen C."/>
            <person name="Metzenberg R.L."/>
            <person name="Perkins D.D."/>
            <person name="Kroken S."/>
            <person name="Cogoni C."/>
            <person name="Macino G."/>
            <person name="Catcheside D."/>
            <person name="Li W."/>
            <person name="Pratt R.J."/>
            <person name="Osmani S.A."/>
            <person name="DeSouza C.P."/>
            <person name="Glass L."/>
            <person name="Orbach M.J."/>
            <person name="Berglund J.A."/>
            <person name="Voelker R."/>
            <person name="Yarden O."/>
            <person name="Plamann M."/>
            <person name="Seiler S."/>
            <person name="Dunlap J."/>
            <person name="Radford A."/>
            <person name="Aramayo R."/>
            <person name="Natvig D.O."/>
            <person name="Alex L.A."/>
            <person name="Mannhaupt G."/>
            <person name="Ebbole D.J."/>
            <person name="Freitag M."/>
            <person name="Paulsen I."/>
            <person name="Sachs M.S."/>
            <person name="Lander E.S."/>
            <person name="Nusbaum C."/>
            <person name="Birren B."/>
        </authorList>
    </citation>
    <scope>NUCLEOTIDE SEQUENCE [LARGE SCALE GENOMIC DNA]</scope>
    <source>
        <strain evidence="3">ATCC 24698 / 74-OR23-1A / CBS 708.71 / DSM 1257 / FGSC 987</strain>
    </source>
</reference>
<dbReference type="RefSeq" id="XP_011394351.1">
    <property type="nucleotide sequence ID" value="XM_011396049.1"/>
</dbReference>